<reference evidence="1 2" key="1">
    <citation type="submission" date="2024-06" db="EMBL/GenBank/DDBJ databases">
        <title>The Natural Products Discovery Center: Release of the First 8490 Sequenced Strains for Exploring Actinobacteria Biosynthetic Diversity.</title>
        <authorList>
            <person name="Kalkreuter E."/>
            <person name="Kautsar S.A."/>
            <person name="Yang D."/>
            <person name="Bader C.D."/>
            <person name="Teijaro C.N."/>
            <person name="Fluegel L."/>
            <person name="Davis C.M."/>
            <person name="Simpson J.R."/>
            <person name="Lauterbach L."/>
            <person name="Steele A.D."/>
            <person name="Gui C."/>
            <person name="Meng S."/>
            <person name="Li G."/>
            <person name="Viehrig K."/>
            <person name="Ye F."/>
            <person name="Su P."/>
            <person name="Kiefer A.F."/>
            <person name="Nichols A."/>
            <person name="Cepeda A.J."/>
            <person name="Yan W."/>
            <person name="Fan B."/>
            <person name="Jiang Y."/>
            <person name="Adhikari A."/>
            <person name="Zheng C.-J."/>
            <person name="Schuster L."/>
            <person name="Cowan T.M."/>
            <person name="Smanski M.J."/>
            <person name="Chevrette M.G."/>
            <person name="De Carvalho L.P.S."/>
            <person name="Shen B."/>
        </authorList>
    </citation>
    <scope>NUCLEOTIDE SEQUENCE [LARGE SCALE GENOMIC DNA]</scope>
    <source>
        <strain evidence="1 2">NPDC006434</strain>
    </source>
</reference>
<protein>
    <recommendedName>
        <fullName evidence="3">DUF402 domain-containing protein</fullName>
    </recommendedName>
</protein>
<organism evidence="1 2">
    <name type="scientific">Streptomyces ossamyceticus</name>
    <dbReference type="NCBI Taxonomy" id="249581"/>
    <lineage>
        <taxon>Bacteria</taxon>
        <taxon>Bacillati</taxon>
        <taxon>Actinomycetota</taxon>
        <taxon>Actinomycetes</taxon>
        <taxon>Kitasatosporales</taxon>
        <taxon>Streptomycetaceae</taxon>
        <taxon>Streptomyces</taxon>
    </lineage>
</organism>
<proteinExistence type="predicted"/>
<dbReference type="EMBL" id="JBEXPZ010000041">
    <property type="protein sequence ID" value="MET9848508.1"/>
    <property type="molecule type" value="Genomic_DNA"/>
</dbReference>
<dbReference type="Proteomes" id="UP001550210">
    <property type="component" value="Unassembled WGS sequence"/>
</dbReference>
<dbReference type="RefSeq" id="WP_355400459.1">
    <property type="nucleotide sequence ID" value="NZ_JBEGHN010000061.1"/>
</dbReference>
<sequence length="130" mass="14779">MKENRRLRRMVVGDTTWLWTVRRRSHRAHGHCRLKLTLYPEGPGRRRLVLVFAPAENRVVSSCYFAAGDLVRLPDHTWLNLYEPATVRRLLDTAAPALDRSPSAHTVELDGWPYFDTITTATPAAPTTTA</sequence>
<keyword evidence="2" id="KW-1185">Reference proteome</keyword>
<evidence type="ECO:0008006" key="3">
    <source>
        <dbReference type="Google" id="ProtNLM"/>
    </source>
</evidence>
<accession>A0ABV2V3W7</accession>
<comment type="caution">
    <text evidence="1">The sequence shown here is derived from an EMBL/GenBank/DDBJ whole genome shotgun (WGS) entry which is preliminary data.</text>
</comment>
<name>A0ABV2V3W7_9ACTN</name>
<evidence type="ECO:0000313" key="1">
    <source>
        <dbReference type="EMBL" id="MET9848508.1"/>
    </source>
</evidence>
<gene>
    <name evidence="1" type="ORF">ABZZ21_28990</name>
</gene>
<evidence type="ECO:0000313" key="2">
    <source>
        <dbReference type="Proteomes" id="UP001550210"/>
    </source>
</evidence>